<feature type="transmembrane region" description="Helical" evidence="2">
    <location>
        <begin position="415"/>
        <end position="446"/>
    </location>
</feature>
<keyword evidence="2" id="KW-0472">Membrane</keyword>
<dbReference type="Pfam" id="PF03929">
    <property type="entry name" value="PepSY_TM"/>
    <property type="match status" value="1"/>
</dbReference>
<keyword evidence="2" id="KW-1133">Transmembrane helix</keyword>
<evidence type="ECO:0000256" key="1">
    <source>
        <dbReference type="SAM" id="MobiDB-lite"/>
    </source>
</evidence>
<keyword evidence="2" id="KW-0812">Transmembrane</keyword>
<gene>
    <name evidence="3" type="ORF">DI526_10195</name>
</gene>
<organism evidence="3 4">
    <name type="scientific">Caulobacter segnis</name>
    <dbReference type="NCBI Taxonomy" id="88688"/>
    <lineage>
        <taxon>Bacteria</taxon>
        <taxon>Pseudomonadati</taxon>
        <taxon>Pseudomonadota</taxon>
        <taxon>Alphaproteobacteria</taxon>
        <taxon>Caulobacterales</taxon>
        <taxon>Caulobacteraceae</taxon>
        <taxon>Caulobacter</taxon>
    </lineage>
</organism>
<feature type="transmembrane region" description="Helical" evidence="2">
    <location>
        <begin position="374"/>
        <end position="395"/>
    </location>
</feature>
<dbReference type="InterPro" id="IPR005625">
    <property type="entry name" value="PepSY-ass_TM"/>
</dbReference>
<feature type="transmembrane region" description="Helical" evidence="2">
    <location>
        <begin position="25"/>
        <end position="47"/>
    </location>
</feature>
<feature type="transmembrane region" description="Helical" evidence="2">
    <location>
        <begin position="146"/>
        <end position="170"/>
    </location>
</feature>
<reference evidence="3 4" key="1">
    <citation type="submission" date="2017-08" db="EMBL/GenBank/DDBJ databases">
        <title>Infants hospitalized years apart are colonized by the same room-sourced microbial strains.</title>
        <authorList>
            <person name="Brooks B."/>
            <person name="Olm M.R."/>
            <person name="Firek B.A."/>
            <person name="Baker R."/>
            <person name="Thomas B.C."/>
            <person name="Morowitz M.J."/>
            <person name="Banfield J.F."/>
        </authorList>
    </citation>
    <scope>NUCLEOTIDE SEQUENCE [LARGE SCALE GENOMIC DNA]</scope>
    <source>
        <strain evidence="3">S2_003_000_R2_4</strain>
    </source>
</reference>
<dbReference type="PANTHER" id="PTHR34219">
    <property type="entry name" value="IRON-REGULATED INNER MEMBRANE PROTEIN-RELATED"/>
    <property type="match status" value="1"/>
</dbReference>
<dbReference type="EMBL" id="QFQZ01000026">
    <property type="protein sequence ID" value="PZR34477.1"/>
    <property type="molecule type" value="Genomic_DNA"/>
</dbReference>
<evidence type="ECO:0000313" key="4">
    <source>
        <dbReference type="Proteomes" id="UP000249393"/>
    </source>
</evidence>
<sequence>MSAIETPESPAPAGEIYRAVWRWHFYAGLLVLPILMLMALTGGLYLFKDELSAIVQRPLVVVADSPATTAPSAWIASAQAATGGKVGQLMIPARGDRSVQATVQTADGKRTAYVDPHTSRYLGQTQPGGALGFVKRLHSLDIAGPVMNLMVEVVAGWAIVLVATGVFLWWPRGQSGGIVTVRSKPAKRLFWRDFHAVTGAFSGVVIVFLAVTGMPWSAFWGKEVRQITTEAGLGRPKPPVAEPHHAAKPAPEPAEGVPWALQTHAPPMSDMEGHDHAAMMEMSTPLDADAIVAKARAAGLTDGFTLTLPKTPGGTWTAAYMPDKVERTRTVYLDGRDGHVLADLGYRDFGPAAKAIEWGIAVHQGQQFGLVNKLVMLAGCVAIWLLGVSAVVMWWKRRPKGRLAAPARPTTRVAYVGLLAIVVPLAVIYPLVGASLIAALLIDLVLRRLISPPLKAGA</sequence>
<evidence type="ECO:0000256" key="2">
    <source>
        <dbReference type="SAM" id="Phobius"/>
    </source>
</evidence>
<dbReference type="PANTHER" id="PTHR34219:SF1">
    <property type="entry name" value="PEPSY DOMAIN-CONTAINING PROTEIN"/>
    <property type="match status" value="1"/>
</dbReference>
<dbReference type="AlphaFoldDB" id="A0A2W5V702"/>
<protein>
    <submittedName>
        <fullName evidence="3">PepSY domain-containing protein</fullName>
    </submittedName>
</protein>
<feature type="transmembrane region" description="Helical" evidence="2">
    <location>
        <begin position="194"/>
        <end position="216"/>
    </location>
</feature>
<proteinExistence type="predicted"/>
<dbReference type="Proteomes" id="UP000249393">
    <property type="component" value="Unassembled WGS sequence"/>
</dbReference>
<name>A0A2W5V702_9CAUL</name>
<evidence type="ECO:0000313" key="3">
    <source>
        <dbReference type="EMBL" id="PZR34477.1"/>
    </source>
</evidence>
<comment type="caution">
    <text evidence="3">The sequence shown here is derived from an EMBL/GenBank/DDBJ whole genome shotgun (WGS) entry which is preliminary data.</text>
</comment>
<dbReference type="RefSeq" id="WP_304277280.1">
    <property type="nucleotide sequence ID" value="NZ_QFQZ01000026.1"/>
</dbReference>
<accession>A0A2W5V702</accession>
<feature type="region of interest" description="Disordered" evidence="1">
    <location>
        <begin position="232"/>
        <end position="255"/>
    </location>
</feature>